<keyword evidence="4 10" id="KW-1133">Transmembrane helix</keyword>
<name>A0A927GQB0_9BACL</name>
<dbReference type="InterPro" id="IPR018062">
    <property type="entry name" value="HTH_AraC-typ_CS"/>
</dbReference>
<dbReference type="InterPro" id="IPR020449">
    <property type="entry name" value="Tscrpt_reg_AraC-type_HTH"/>
</dbReference>
<dbReference type="Proteomes" id="UP000621560">
    <property type="component" value="Unassembled WGS sequence"/>
</dbReference>
<dbReference type="EMBL" id="JACXIZ010000001">
    <property type="protein sequence ID" value="MBD2843572.1"/>
    <property type="molecule type" value="Genomic_DNA"/>
</dbReference>
<evidence type="ECO:0000256" key="6">
    <source>
        <dbReference type="ARBA" id="ARBA00023125"/>
    </source>
</evidence>
<feature type="domain" description="HTH araC/xylS-type" evidence="11">
    <location>
        <begin position="669"/>
        <end position="768"/>
    </location>
</feature>
<keyword evidence="8" id="KW-0804">Transcription</keyword>
<evidence type="ECO:0000256" key="4">
    <source>
        <dbReference type="ARBA" id="ARBA00022989"/>
    </source>
</evidence>
<dbReference type="InterPro" id="IPR033479">
    <property type="entry name" value="dCache_1"/>
</dbReference>
<dbReference type="Gene3D" id="1.10.10.60">
    <property type="entry name" value="Homeodomain-like"/>
    <property type="match status" value="2"/>
</dbReference>
<gene>
    <name evidence="12" type="ORF">IDH44_00085</name>
</gene>
<dbReference type="Gene3D" id="3.30.450.20">
    <property type="entry name" value="PAS domain"/>
    <property type="match status" value="1"/>
</dbReference>
<dbReference type="RefSeq" id="WP_190913511.1">
    <property type="nucleotide sequence ID" value="NZ_JACXIZ010000001.1"/>
</dbReference>
<dbReference type="GO" id="GO:0005886">
    <property type="term" value="C:plasma membrane"/>
    <property type="evidence" value="ECO:0007669"/>
    <property type="project" value="UniProtKB-SubCell"/>
</dbReference>
<protein>
    <submittedName>
        <fullName evidence="12">Helix-turn-helix domain-containing protein</fullName>
    </submittedName>
</protein>
<feature type="transmembrane region" description="Helical" evidence="10">
    <location>
        <begin position="12"/>
        <end position="37"/>
    </location>
</feature>
<comment type="subcellular location">
    <subcellularLocation>
        <location evidence="1">Cell membrane</location>
        <topology evidence="1">Multi-pass membrane protein</topology>
    </subcellularLocation>
</comment>
<keyword evidence="3 10" id="KW-0812">Transmembrane</keyword>
<dbReference type="InterPro" id="IPR041522">
    <property type="entry name" value="CdaR_GGDEF"/>
</dbReference>
<dbReference type="PANTHER" id="PTHR43280">
    <property type="entry name" value="ARAC-FAMILY TRANSCRIPTIONAL REGULATOR"/>
    <property type="match status" value="1"/>
</dbReference>
<keyword evidence="2" id="KW-1003">Cell membrane</keyword>
<dbReference type="GO" id="GO:0043565">
    <property type="term" value="F:sequence-specific DNA binding"/>
    <property type="evidence" value="ECO:0007669"/>
    <property type="project" value="InterPro"/>
</dbReference>
<keyword evidence="6" id="KW-0238">DNA-binding</keyword>
<dbReference type="PROSITE" id="PS01124">
    <property type="entry name" value="HTH_ARAC_FAMILY_2"/>
    <property type="match status" value="1"/>
</dbReference>
<dbReference type="InterPro" id="IPR009057">
    <property type="entry name" value="Homeodomain-like_sf"/>
</dbReference>
<evidence type="ECO:0000256" key="5">
    <source>
        <dbReference type="ARBA" id="ARBA00023015"/>
    </source>
</evidence>
<dbReference type="PROSITE" id="PS00041">
    <property type="entry name" value="HTH_ARAC_FAMILY_1"/>
    <property type="match status" value="1"/>
</dbReference>
<evidence type="ECO:0000256" key="2">
    <source>
        <dbReference type="ARBA" id="ARBA00022475"/>
    </source>
</evidence>
<feature type="transmembrane region" description="Helical" evidence="10">
    <location>
        <begin position="295"/>
        <end position="315"/>
    </location>
</feature>
<evidence type="ECO:0000313" key="12">
    <source>
        <dbReference type="EMBL" id="MBD2843572.1"/>
    </source>
</evidence>
<evidence type="ECO:0000256" key="10">
    <source>
        <dbReference type="SAM" id="Phobius"/>
    </source>
</evidence>
<evidence type="ECO:0000313" key="13">
    <source>
        <dbReference type="Proteomes" id="UP000621560"/>
    </source>
</evidence>
<evidence type="ECO:0000256" key="1">
    <source>
        <dbReference type="ARBA" id="ARBA00004651"/>
    </source>
</evidence>
<reference evidence="12" key="1">
    <citation type="submission" date="2020-09" db="EMBL/GenBank/DDBJ databases">
        <title>A novel bacterium of genus Paenibacillus, isolated from South China Sea.</title>
        <authorList>
            <person name="Huang H."/>
            <person name="Mo K."/>
            <person name="Hu Y."/>
        </authorList>
    </citation>
    <scope>NUCLEOTIDE SEQUENCE</scope>
    <source>
        <strain evidence="12">IB182496</strain>
    </source>
</reference>
<dbReference type="PRINTS" id="PR00032">
    <property type="entry name" value="HTHARAC"/>
</dbReference>
<dbReference type="AlphaFoldDB" id="A0A927GQB0"/>
<evidence type="ECO:0000256" key="7">
    <source>
        <dbReference type="ARBA" id="ARBA00023136"/>
    </source>
</evidence>
<keyword evidence="5" id="KW-0805">Transcription regulation</keyword>
<feature type="coiled-coil region" evidence="9">
    <location>
        <begin position="348"/>
        <end position="375"/>
    </location>
</feature>
<keyword evidence="9" id="KW-0175">Coiled coil</keyword>
<dbReference type="SUPFAM" id="SSF46689">
    <property type="entry name" value="Homeodomain-like"/>
    <property type="match status" value="1"/>
</dbReference>
<dbReference type="GO" id="GO:0003700">
    <property type="term" value="F:DNA-binding transcription factor activity"/>
    <property type="evidence" value="ECO:0007669"/>
    <property type="project" value="InterPro"/>
</dbReference>
<evidence type="ECO:0000256" key="3">
    <source>
        <dbReference type="ARBA" id="ARBA00022692"/>
    </source>
</evidence>
<evidence type="ECO:0000256" key="8">
    <source>
        <dbReference type="ARBA" id="ARBA00023163"/>
    </source>
</evidence>
<keyword evidence="7 10" id="KW-0472">Membrane</keyword>
<organism evidence="12 13">
    <name type="scientific">Paenibacillus sabuli</name>
    <dbReference type="NCBI Taxonomy" id="2772509"/>
    <lineage>
        <taxon>Bacteria</taxon>
        <taxon>Bacillati</taxon>
        <taxon>Bacillota</taxon>
        <taxon>Bacilli</taxon>
        <taxon>Bacillales</taxon>
        <taxon>Paenibacillaceae</taxon>
        <taxon>Paenibacillus</taxon>
    </lineage>
</organism>
<dbReference type="Pfam" id="PF17853">
    <property type="entry name" value="GGDEF_2"/>
    <property type="match status" value="1"/>
</dbReference>
<sequence length="779" mass="89895">MGNQKKPPFHKGLFFTALTSYLIVLLIPVLTGILIYLRTEETISREINRANKALLTQVQQEMDNYVRNIYRISLEIAFNAKLPDFLNRYADIPDSQRYKLVQLIQDFTLYAALSDSVDAFYVYVLSGNYVISNHVYAKAPLFHQMHDFSKDMGYDEWFARLNESHSGEFVRQENGKTVYIQSLPMNSDRSPAGNLVILVNHDKLQELLEGTRWTERGNTYILNSSNETISSSGSAPFRYDVLYEDLLQEQDTLIKEMDGTRVVLSYITSEHTDWKYISVLPYELFMEKAAYVRNLTIGGLLVCFILGIWMAWYFARRNVRPVREIVNLLRNKGEPITGEADNEFHFIRENLSATLEQFQDIRHRLENQKSALRSNFLARVLKGQLESDLPVEDTLASYDVHFPTDRFAVLLIYIEDYHGLFREDLKGDETERLFFVRHILTNIIEELVGVHYIGVMVEVDDMLACLVNSKTGELDPDDLQAIAEEAHRFIAEKFFIHFTGAISRVHEKISGIAAAYQEAVETMEYRIVIGSNRIHRQENTRNHGGEPKKYMYSIQVEQRFINTIKSGEIDEARQVLSTLFKQSREEVNLSVSMAKCLMFDMVGTMIKTLDELDLEQGRSNLPFDDAQMISGLMQSETMQQMEEKMLELLEFVCTHIDAKKQSRNVQLKDEVEQFILTHYSDSNLSISSIAEHFDMNPAYLSRFFKEQSGEGMVDFIHLTRIKEGKKCMENEGLTIAETAEKIGFVNSNSFIRTFKKYEGITPGKYKSIFHIKHEGGTKK</sequence>
<dbReference type="SMART" id="SM00342">
    <property type="entry name" value="HTH_ARAC"/>
    <property type="match status" value="1"/>
</dbReference>
<proteinExistence type="predicted"/>
<dbReference type="PANTHER" id="PTHR43280:SF10">
    <property type="entry name" value="REGULATORY PROTEIN POCR"/>
    <property type="match status" value="1"/>
</dbReference>
<comment type="caution">
    <text evidence="12">The sequence shown here is derived from an EMBL/GenBank/DDBJ whole genome shotgun (WGS) entry which is preliminary data.</text>
</comment>
<dbReference type="InterPro" id="IPR018060">
    <property type="entry name" value="HTH_AraC"/>
</dbReference>
<dbReference type="Pfam" id="PF12833">
    <property type="entry name" value="HTH_18"/>
    <property type="match status" value="1"/>
</dbReference>
<accession>A0A927GQB0</accession>
<keyword evidence="13" id="KW-1185">Reference proteome</keyword>
<dbReference type="Pfam" id="PF02743">
    <property type="entry name" value="dCache_1"/>
    <property type="match status" value="1"/>
</dbReference>
<evidence type="ECO:0000256" key="9">
    <source>
        <dbReference type="SAM" id="Coils"/>
    </source>
</evidence>
<evidence type="ECO:0000259" key="11">
    <source>
        <dbReference type="PROSITE" id="PS01124"/>
    </source>
</evidence>